<dbReference type="GO" id="GO:0006777">
    <property type="term" value="P:Mo-molybdopterin cofactor biosynthetic process"/>
    <property type="evidence" value="ECO:0007669"/>
    <property type="project" value="UniProtKB-UniRule"/>
</dbReference>
<evidence type="ECO:0000256" key="2">
    <source>
        <dbReference type="ARBA" id="ARBA00023150"/>
    </source>
</evidence>
<proteinExistence type="inferred from homology"/>
<dbReference type="Gene3D" id="3.10.20.10">
    <property type="match status" value="1"/>
</dbReference>
<dbReference type="SUPFAM" id="SSF53927">
    <property type="entry name" value="Cytidine deaminase-like"/>
    <property type="match status" value="1"/>
</dbReference>
<evidence type="ECO:0000256" key="1">
    <source>
        <dbReference type="ARBA" id="ARBA00022490"/>
    </source>
</evidence>
<accession>A0A1I4WXY9</accession>
<dbReference type="NCBIfam" id="TIGR00129">
    <property type="entry name" value="fdhD_narQ"/>
    <property type="match status" value="1"/>
</dbReference>
<keyword evidence="5" id="KW-1185">Reference proteome</keyword>
<dbReference type="EMBL" id="FOVF01000006">
    <property type="protein sequence ID" value="SFN18407.1"/>
    <property type="molecule type" value="Genomic_DNA"/>
</dbReference>
<dbReference type="RefSeq" id="WP_092406323.1">
    <property type="nucleotide sequence ID" value="NZ_FOVF01000006.1"/>
</dbReference>
<comment type="similarity">
    <text evidence="3">Belongs to the FdhD family.</text>
</comment>
<reference evidence="4 5" key="1">
    <citation type="submission" date="2016-10" db="EMBL/GenBank/DDBJ databases">
        <authorList>
            <person name="de Groot N.N."/>
        </authorList>
    </citation>
    <scope>NUCLEOTIDE SEQUENCE [LARGE SCALE GENOMIC DNA]</scope>
    <source>
        <strain evidence="4 5">CGMCC 1.7659</strain>
    </source>
</reference>
<organism evidence="4 5">
    <name type="scientific">Dokdonella immobilis</name>
    <dbReference type="NCBI Taxonomy" id="578942"/>
    <lineage>
        <taxon>Bacteria</taxon>
        <taxon>Pseudomonadati</taxon>
        <taxon>Pseudomonadota</taxon>
        <taxon>Gammaproteobacteria</taxon>
        <taxon>Lysobacterales</taxon>
        <taxon>Rhodanobacteraceae</taxon>
        <taxon>Dokdonella</taxon>
    </lineage>
</organism>
<dbReference type="PIRSF" id="PIRSF015626">
    <property type="entry name" value="FdhD"/>
    <property type="match status" value="1"/>
</dbReference>
<sequence length="280" mass="29645">MALKVQSAKPVASAAPSVQRRVGRFANGRLEQVEDWIASEVPVALHYNGRPYAVMLATPADLDDFALGFSLSEAIIGVADELESVETRVRLEGIELDLRIPTQRAEAVATRQRNLVGGSSCGLCGTRQLEDVVRHPPSVGPGPRIDVEALHDALSALHAAQPLNSQTGATHAAAWANRAGELLCVREDVGRHNALDKLIGALACAHADPGQGFLVLTSRASYEMVQKAATLGMALVAAISAPTALAIHLAESTGVTLVGFARDATHVVYTHAHRLVMPRE</sequence>
<name>A0A1I4WXY9_9GAMM</name>
<dbReference type="Pfam" id="PF02634">
    <property type="entry name" value="FdhD-NarQ"/>
    <property type="match status" value="1"/>
</dbReference>
<dbReference type="InterPro" id="IPR016193">
    <property type="entry name" value="Cytidine_deaminase-like"/>
</dbReference>
<dbReference type="Gene3D" id="3.40.140.10">
    <property type="entry name" value="Cytidine Deaminase, domain 2"/>
    <property type="match status" value="1"/>
</dbReference>
<dbReference type="Proteomes" id="UP000198575">
    <property type="component" value="Unassembled WGS sequence"/>
</dbReference>
<dbReference type="HAMAP" id="MF_00187">
    <property type="entry name" value="FdhD"/>
    <property type="match status" value="1"/>
</dbReference>
<dbReference type="AlphaFoldDB" id="A0A1I4WXY9"/>
<dbReference type="OrthoDB" id="3197277at2"/>
<dbReference type="InterPro" id="IPR003786">
    <property type="entry name" value="FdhD"/>
</dbReference>
<protein>
    <recommendedName>
        <fullName evidence="3">Sulfur carrier protein FdhD</fullName>
    </recommendedName>
</protein>
<evidence type="ECO:0000313" key="5">
    <source>
        <dbReference type="Proteomes" id="UP000198575"/>
    </source>
</evidence>
<dbReference type="GO" id="GO:0016783">
    <property type="term" value="F:sulfurtransferase activity"/>
    <property type="evidence" value="ECO:0007669"/>
    <property type="project" value="InterPro"/>
</dbReference>
<keyword evidence="1 3" id="KW-0963">Cytoplasm</keyword>
<dbReference type="GO" id="GO:0097163">
    <property type="term" value="F:sulfur carrier activity"/>
    <property type="evidence" value="ECO:0007669"/>
    <property type="project" value="UniProtKB-UniRule"/>
</dbReference>
<dbReference type="PANTHER" id="PTHR30592:SF1">
    <property type="entry name" value="SULFUR CARRIER PROTEIN FDHD"/>
    <property type="match status" value="1"/>
</dbReference>
<keyword evidence="2 3" id="KW-0501">Molybdenum cofactor biosynthesis</keyword>
<comment type="subcellular location">
    <subcellularLocation>
        <location evidence="3">Cytoplasm</location>
    </subcellularLocation>
</comment>
<feature type="active site" description="Cysteine persulfide intermediate" evidence="3">
    <location>
        <position position="121"/>
    </location>
</feature>
<gene>
    <name evidence="3" type="primary">fdhD</name>
    <name evidence="4" type="ORF">SAMN05216289_106171</name>
</gene>
<evidence type="ECO:0000256" key="3">
    <source>
        <dbReference type="HAMAP-Rule" id="MF_00187"/>
    </source>
</evidence>
<dbReference type="PANTHER" id="PTHR30592">
    <property type="entry name" value="FORMATE DEHYDROGENASE"/>
    <property type="match status" value="1"/>
</dbReference>
<comment type="function">
    <text evidence="3">Required for formate dehydrogenase (FDH) activity. Acts as a sulfur carrier protein that transfers sulfur from IscS to the molybdenum cofactor prior to its insertion into FDH.</text>
</comment>
<dbReference type="STRING" id="578942.SAMN05216289_106171"/>
<evidence type="ECO:0000313" key="4">
    <source>
        <dbReference type="EMBL" id="SFN18407.1"/>
    </source>
</evidence>
<dbReference type="GO" id="GO:0005737">
    <property type="term" value="C:cytoplasm"/>
    <property type="evidence" value="ECO:0007669"/>
    <property type="project" value="UniProtKB-SubCell"/>
</dbReference>
<comment type="caution">
    <text evidence="3">Lacks conserved residue(s) required for the propagation of feature annotation.</text>
</comment>